<feature type="region of interest" description="Disordered" evidence="1">
    <location>
        <begin position="26"/>
        <end position="54"/>
    </location>
</feature>
<accession>A0A1E5G1X7</accession>
<feature type="region of interest" description="Disordered" evidence="1">
    <location>
        <begin position="67"/>
        <end position="88"/>
    </location>
</feature>
<organism evidence="3 4">
    <name type="scientific">Desulfuribacillus alkaliarsenatis</name>
    <dbReference type="NCBI Taxonomy" id="766136"/>
    <lineage>
        <taxon>Bacteria</taxon>
        <taxon>Bacillati</taxon>
        <taxon>Bacillota</taxon>
        <taxon>Desulfuribacillia</taxon>
        <taxon>Desulfuribacillales</taxon>
        <taxon>Desulfuribacillaceae</taxon>
        <taxon>Desulfuribacillus</taxon>
    </lineage>
</organism>
<evidence type="ECO:0000256" key="2">
    <source>
        <dbReference type="SAM" id="SignalP"/>
    </source>
</evidence>
<protein>
    <submittedName>
        <fullName evidence="3">Uncharacterized protein</fullName>
    </submittedName>
</protein>
<evidence type="ECO:0000313" key="3">
    <source>
        <dbReference type="EMBL" id="OEF96985.1"/>
    </source>
</evidence>
<proteinExistence type="predicted"/>
<dbReference type="EMBL" id="MIJE01000022">
    <property type="protein sequence ID" value="OEF96985.1"/>
    <property type="molecule type" value="Genomic_DNA"/>
</dbReference>
<keyword evidence="2" id="KW-0732">Signal</keyword>
<evidence type="ECO:0000256" key="1">
    <source>
        <dbReference type="SAM" id="MobiDB-lite"/>
    </source>
</evidence>
<dbReference type="AlphaFoldDB" id="A0A1E5G1X7"/>
<dbReference type="Proteomes" id="UP000094296">
    <property type="component" value="Unassembled WGS sequence"/>
</dbReference>
<reference evidence="3 4" key="1">
    <citation type="submission" date="2016-09" db="EMBL/GenBank/DDBJ databases">
        <title>Draft genome sequence for the type strain of Desulfuribacillus alkaliarsenatis AHT28, an obligately anaerobic, sulfidogenic bacterium isolated from Russian soda lake sediments.</title>
        <authorList>
            <person name="Abin C.A."/>
            <person name="Hollibaugh J.T."/>
        </authorList>
    </citation>
    <scope>NUCLEOTIDE SEQUENCE [LARGE SCALE GENOMIC DNA]</scope>
    <source>
        <strain evidence="3 4">AHT28</strain>
    </source>
</reference>
<feature type="compositionally biased region" description="Basic and acidic residues" evidence="1">
    <location>
        <begin position="27"/>
        <end position="54"/>
    </location>
</feature>
<feature type="signal peptide" evidence="2">
    <location>
        <begin position="1"/>
        <end position="27"/>
    </location>
</feature>
<name>A0A1E5G1X7_9FIRM</name>
<evidence type="ECO:0000313" key="4">
    <source>
        <dbReference type="Proteomes" id="UP000094296"/>
    </source>
</evidence>
<feature type="chain" id="PRO_5009177007" evidence="2">
    <location>
        <begin position="28"/>
        <end position="362"/>
    </location>
</feature>
<comment type="caution">
    <text evidence="3">The sequence shown here is derived from an EMBL/GenBank/DDBJ whole genome shotgun (WGS) entry which is preliminary data.</text>
</comment>
<dbReference type="STRING" id="766136.BHF68_05110"/>
<gene>
    <name evidence="3" type="ORF">BHF68_05110</name>
</gene>
<feature type="compositionally biased region" description="Polar residues" evidence="1">
    <location>
        <begin position="78"/>
        <end position="88"/>
    </location>
</feature>
<dbReference type="RefSeq" id="WP_069643030.1">
    <property type="nucleotide sequence ID" value="NZ_MIJE01000022.1"/>
</dbReference>
<dbReference type="PROSITE" id="PS51257">
    <property type="entry name" value="PROKAR_LIPOPROTEIN"/>
    <property type="match status" value="1"/>
</dbReference>
<keyword evidence="4" id="KW-1185">Reference proteome</keyword>
<sequence length="362" mass="39208">MKKILIALMIVSLALVSLVGCSSSEDASQKTEEELRAEVQAELEAERAAEAEARAELEAQIRAELDAEQKKEEPAPQQPAQSAHTPSTVYQLKQLSKGDRVGPFIVESSNVTNDEYGVVFSGVVTLSAKIIEDEMSGGVAFSRTDSENTIMIDFGNGVTKDVLGGGGFADGHHPGLSESTKFTIEGFMIGGNYYYGETNVIYKGPTASSSNNQGSTGSNQGKLSGYTAETINGTHINFSDYYAVIVPRYEGGVNSLELVTVYTGSVTQGTWEYPANFGLFGTLEDVKVIYYEGYGSSGHTFELGNYNDVNLNVHLFWNDSPNDMSFMRITGKVPTGGGNYKNVDFTLDQMRDADAYDLILVR</sequence>
<dbReference type="OrthoDB" id="9758793at2"/>